<accession>A0A0G4KAP4</accession>
<reference evidence="6" key="1">
    <citation type="submission" date="2015-04" db="EMBL/GenBank/DDBJ databases">
        <authorList>
            <person name="Mushtaq Mamoona"/>
        </authorList>
    </citation>
    <scope>NUCLEOTIDE SEQUENCE [LARGE SCALE GENOMIC DNA]</scope>
    <source>
        <strain evidence="6">AN4859/03</strain>
    </source>
</reference>
<dbReference type="InterPro" id="IPR016039">
    <property type="entry name" value="Thiolase-like"/>
</dbReference>
<evidence type="ECO:0000256" key="2">
    <source>
        <dbReference type="ARBA" id="ARBA00023315"/>
    </source>
</evidence>
<dbReference type="Pfam" id="PF08545">
    <property type="entry name" value="ACP_syn_III"/>
    <property type="match status" value="1"/>
</dbReference>
<dbReference type="InterPro" id="IPR013751">
    <property type="entry name" value="ACP_syn_III_N"/>
</dbReference>
<evidence type="ECO:0000259" key="3">
    <source>
        <dbReference type="Pfam" id="PF08541"/>
    </source>
</evidence>
<evidence type="ECO:0000313" key="5">
    <source>
        <dbReference type="EMBL" id="CRF35160.1"/>
    </source>
</evidence>
<dbReference type="Pfam" id="PF08541">
    <property type="entry name" value="ACP_syn_III_C"/>
    <property type="match status" value="1"/>
</dbReference>
<dbReference type="GO" id="GO:0044550">
    <property type="term" value="P:secondary metabolite biosynthetic process"/>
    <property type="evidence" value="ECO:0007669"/>
    <property type="project" value="TreeGrafter"/>
</dbReference>
<feature type="domain" description="Beta-ketoacyl-[acyl-carrier-protein] synthase III N-terminal" evidence="4">
    <location>
        <begin position="73"/>
        <end position="136"/>
    </location>
</feature>
<dbReference type="RefSeq" id="WP_048595809.1">
    <property type="nucleotide sequence ID" value="NZ_CVLB01000003.1"/>
</dbReference>
<dbReference type="GO" id="GO:0004315">
    <property type="term" value="F:3-oxoacyl-[acyl-carrier-protein] synthase activity"/>
    <property type="evidence" value="ECO:0007669"/>
    <property type="project" value="InterPro"/>
</dbReference>
<dbReference type="Proteomes" id="UP000043763">
    <property type="component" value="Unassembled WGS sequence"/>
</dbReference>
<name>A0A0G4KAP4_9SPIR</name>
<evidence type="ECO:0000256" key="1">
    <source>
        <dbReference type="ARBA" id="ARBA00022679"/>
    </source>
</evidence>
<evidence type="ECO:0000259" key="4">
    <source>
        <dbReference type="Pfam" id="PF08545"/>
    </source>
</evidence>
<dbReference type="InterPro" id="IPR013747">
    <property type="entry name" value="ACP_syn_III_C"/>
</dbReference>
<dbReference type="PANTHER" id="PTHR34069:SF2">
    <property type="entry name" value="BETA-KETOACYL-[ACYL-CARRIER-PROTEIN] SYNTHASE III"/>
    <property type="match status" value="1"/>
</dbReference>
<dbReference type="OrthoDB" id="9815506at2"/>
<keyword evidence="2" id="KW-0012">Acyltransferase</keyword>
<keyword evidence="6" id="KW-1185">Reference proteome</keyword>
<keyword evidence="1" id="KW-0808">Transferase</keyword>
<dbReference type="EMBL" id="CVLB01000003">
    <property type="protein sequence ID" value="CRF35160.1"/>
    <property type="molecule type" value="Genomic_DNA"/>
</dbReference>
<feature type="domain" description="Beta-ketoacyl-[acyl-carrier-protein] synthase III C-terminal" evidence="3">
    <location>
        <begin position="205"/>
        <end position="281"/>
    </location>
</feature>
<evidence type="ECO:0000313" key="6">
    <source>
        <dbReference type="Proteomes" id="UP000043763"/>
    </source>
</evidence>
<dbReference type="AlphaFoldDB" id="A0A0G4KAP4"/>
<protein>
    <submittedName>
        <fullName evidence="5">3-oxoacyl-ACP synthase</fullName>
    </submittedName>
</protein>
<proteinExistence type="predicted"/>
<organism evidence="5 6">
    <name type="scientific">Brachyspira suanatina</name>
    <dbReference type="NCBI Taxonomy" id="381802"/>
    <lineage>
        <taxon>Bacteria</taxon>
        <taxon>Pseudomonadati</taxon>
        <taxon>Spirochaetota</taxon>
        <taxon>Spirochaetia</taxon>
        <taxon>Brachyspirales</taxon>
        <taxon>Brachyspiraceae</taxon>
        <taxon>Brachyspira</taxon>
    </lineage>
</organism>
<sequence>MVYIKSCKGTYKNNKTNMAASDLALLSINEVIKDIDPNNIDAILCATVTKDYVYPSTACILAGKIKASNAFCFDIESDFTGFLSALRLAYAFVKSGRYKNILVVATESFYICDDENRFDDASAAALVTNEKSDIQIDFIDSVTDGNALENCYIPMGGTAKPYTKEGVLNKEHFISIKDSSIFEEEAKKAGIYVKDILSSNNINPDLYIPSYSSPNAYNAFVDALSVSKDIVYSKMENAHSSLSASSGVALSMALEDGSIKKNSKVAICSYGSGYTKSVAVISIN</sequence>
<dbReference type="Gene3D" id="3.40.47.10">
    <property type="match status" value="1"/>
</dbReference>
<dbReference type="SUPFAM" id="SSF53901">
    <property type="entry name" value="Thiolase-like"/>
    <property type="match status" value="2"/>
</dbReference>
<dbReference type="PANTHER" id="PTHR34069">
    <property type="entry name" value="3-OXOACYL-[ACYL-CARRIER-PROTEIN] SYNTHASE 3"/>
    <property type="match status" value="1"/>
</dbReference>
<gene>
    <name evidence="5" type="ORF">BRSU_2472</name>
</gene>
<dbReference type="GO" id="GO:0006633">
    <property type="term" value="P:fatty acid biosynthetic process"/>
    <property type="evidence" value="ECO:0007669"/>
    <property type="project" value="InterPro"/>
</dbReference>